<protein>
    <submittedName>
        <fullName evidence="1">Uncharacterized protein</fullName>
    </submittedName>
</protein>
<sequence length="72" mass="7845">MPCARSAMARCGSATIHPQLTKSQRQLTYVARRSAETGHGDLAWALLHALFCEPMDDTDGSGVRKSSVEVNR</sequence>
<gene>
    <name evidence="1" type="ORF">ABDJ38_01725</name>
</gene>
<dbReference type="Proteomes" id="UP001484535">
    <property type="component" value="Unassembled WGS sequence"/>
</dbReference>
<dbReference type="EMBL" id="JBDLBR010000001">
    <property type="protein sequence ID" value="MEN7535889.1"/>
    <property type="molecule type" value="Genomic_DNA"/>
</dbReference>
<dbReference type="RefSeq" id="WP_346783351.1">
    <property type="nucleotide sequence ID" value="NZ_JBDLBR010000001.1"/>
</dbReference>
<organism evidence="1 2">
    <name type="scientific">Aurantiacibacter flavus</name>
    <dbReference type="NCBI Taxonomy" id="3145232"/>
    <lineage>
        <taxon>Bacteria</taxon>
        <taxon>Pseudomonadati</taxon>
        <taxon>Pseudomonadota</taxon>
        <taxon>Alphaproteobacteria</taxon>
        <taxon>Sphingomonadales</taxon>
        <taxon>Erythrobacteraceae</taxon>
        <taxon>Aurantiacibacter</taxon>
    </lineage>
</organism>
<proteinExistence type="predicted"/>
<accession>A0ABV0CSP1</accession>
<evidence type="ECO:0000313" key="2">
    <source>
        <dbReference type="Proteomes" id="UP001484535"/>
    </source>
</evidence>
<keyword evidence="2" id="KW-1185">Reference proteome</keyword>
<name>A0ABV0CSP1_9SPHN</name>
<reference evidence="1 2" key="1">
    <citation type="submission" date="2024-05" db="EMBL/GenBank/DDBJ databases">
        <authorList>
            <person name="Park S."/>
        </authorList>
    </citation>
    <scope>NUCLEOTIDE SEQUENCE [LARGE SCALE GENOMIC DNA]</scope>
    <source>
        <strain evidence="1 2">DGU5</strain>
    </source>
</reference>
<comment type="caution">
    <text evidence="1">The sequence shown here is derived from an EMBL/GenBank/DDBJ whole genome shotgun (WGS) entry which is preliminary data.</text>
</comment>
<evidence type="ECO:0000313" key="1">
    <source>
        <dbReference type="EMBL" id="MEN7535889.1"/>
    </source>
</evidence>